<comment type="caution">
    <text evidence="1">The sequence shown here is derived from an EMBL/GenBank/DDBJ whole genome shotgun (WGS) entry which is preliminary data.</text>
</comment>
<name>A0A1X2I080_9FUNG</name>
<evidence type="ECO:0000313" key="1">
    <source>
        <dbReference type="EMBL" id="ORZ06266.1"/>
    </source>
</evidence>
<sequence>MLMTLTQAISQVFTKVDDTLVKLNALEEMYTSQPLPFKILRSSEDLDMFGVGMVPVLLTSLQTFGEQLTLASQANRRSKHAILHYWYNIARYVAKIRMLDQGQTMETIAVAAYPNLPLTTAKSRLLRETRHGNRLIQLAEICETVAIFFFVGDEYNLEQLFNLDELMNWAQN</sequence>
<reference evidence="1 2" key="1">
    <citation type="submission" date="2016-07" db="EMBL/GenBank/DDBJ databases">
        <title>Pervasive Adenine N6-methylation of Active Genes in Fungi.</title>
        <authorList>
            <consortium name="DOE Joint Genome Institute"/>
            <person name="Mondo S.J."/>
            <person name="Dannebaum R.O."/>
            <person name="Kuo R.C."/>
            <person name="Labutti K."/>
            <person name="Haridas S."/>
            <person name="Kuo A."/>
            <person name="Salamov A."/>
            <person name="Ahrendt S.R."/>
            <person name="Lipzen A."/>
            <person name="Sullivan W."/>
            <person name="Andreopoulos W.B."/>
            <person name="Clum A."/>
            <person name="Lindquist E."/>
            <person name="Daum C."/>
            <person name="Ramamoorthy G.K."/>
            <person name="Gryganskyi A."/>
            <person name="Culley D."/>
            <person name="Magnuson J.K."/>
            <person name="James T.Y."/>
            <person name="O'Malley M.A."/>
            <person name="Stajich J.E."/>
            <person name="Spatafora J.W."/>
            <person name="Visel A."/>
            <person name="Grigoriev I.V."/>
        </authorList>
    </citation>
    <scope>NUCLEOTIDE SEQUENCE [LARGE SCALE GENOMIC DNA]</scope>
    <source>
        <strain evidence="1 2">NRRL 1336</strain>
    </source>
</reference>
<dbReference type="EMBL" id="MCGE01000040">
    <property type="protein sequence ID" value="ORZ06266.1"/>
    <property type="molecule type" value="Genomic_DNA"/>
</dbReference>
<dbReference type="Proteomes" id="UP000193560">
    <property type="component" value="Unassembled WGS sequence"/>
</dbReference>
<keyword evidence="2" id="KW-1185">Reference proteome</keyword>
<gene>
    <name evidence="1" type="ORF">BCR42DRAFT_427395</name>
</gene>
<proteinExistence type="predicted"/>
<evidence type="ECO:0000313" key="2">
    <source>
        <dbReference type="Proteomes" id="UP000193560"/>
    </source>
</evidence>
<accession>A0A1X2I080</accession>
<organism evidence="1 2">
    <name type="scientific">Absidia repens</name>
    <dbReference type="NCBI Taxonomy" id="90262"/>
    <lineage>
        <taxon>Eukaryota</taxon>
        <taxon>Fungi</taxon>
        <taxon>Fungi incertae sedis</taxon>
        <taxon>Mucoromycota</taxon>
        <taxon>Mucoromycotina</taxon>
        <taxon>Mucoromycetes</taxon>
        <taxon>Mucorales</taxon>
        <taxon>Cunninghamellaceae</taxon>
        <taxon>Absidia</taxon>
    </lineage>
</organism>
<protein>
    <submittedName>
        <fullName evidence="1">Uncharacterized protein</fullName>
    </submittedName>
</protein>
<dbReference type="AlphaFoldDB" id="A0A1X2I080"/>